<proteinExistence type="predicted"/>
<protein>
    <submittedName>
        <fullName evidence="1">Uncharacterized protein</fullName>
    </submittedName>
</protein>
<organism evidence="1 2">
    <name type="scientific">Sphingomonas kyeonggiensis</name>
    <dbReference type="NCBI Taxonomy" id="1268553"/>
    <lineage>
        <taxon>Bacteria</taxon>
        <taxon>Pseudomonadati</taxon>
        <taxon>Pseudomonadota</taxon>
        <taxon>Alphaproteobacteria</taxon>
        <taxon>Sphingomonadales</taxon>
        <taxon>Sphingomonadaceae</taxon>
        <taxon>Sphingomonas</taxon>
    </lineage>
</organism>
<accession>A0A7W6JWA3</accession>
<dbReference type="Proteomes" id="UP000557392">
    <property type="component" value="Unassembled WGS sequence"/>
</dbReference>
<dbReference type="EMBL" id="JACIEH010000003">
    <property type="protein sequence ID" value="MBB4099620.1"/>
    <property type="molecule type" value="Genomic_DNA"/>
</dbReference>
<keyword evidence="2" id="KW-1185">Reference proteome</keyword>
<evidence type="ECO:0000313" key="2">
    <source>
        <dbReference type="Proteomes" id="UP000557392"/>
    </source>
</evidence>
<evidence type="ECO:0000313" key="1">
    <source>
        <dbReference type="EMBL" id="MBB4099620.1"/>
    </source>
</evidence>
<reference evidence="1 2" key="1">
    <citation type="submission" date="2020-08" db="EMBL/GenBank/DDBJ databases">
        <title>Genomic Encyclopedia of Type Strains, Phase IV (KMG-IV): sequencing the most valuable type-strain genomes for metagenomic binning, comparative biology and taxonomic classification.</title>
        <authorList>
            <person name="Goeker M."/>
        </authorList>
    </citation>
    <scope>NUCLEOTIDE SEQUENCE [LARGE SCALE GENOMIC DNA]</scope>
    <source>
        <strain evidence="1 2">DSM 101806</strain>
    </source>
</reference>
<sequence length="311" mass="35162">MAMIRSLDEICLRVISGVSQKLIREAIRCYEASAYRAAIISAWIAVSSDLIEKLRELAGGGDARAKELEASLDNFQERLQNNDGASLKGLLEFERNLIDFFKQDFQFFGSNEYIEISRLREDRHRCAHPSYDFTDNIYQPSAEAARLHVVNAIELVLSRSPTSGKPALERLISLVSSRHFPERFEDVVIRLKASEFGQARESLIKAFVDTMIYQSVEEGSDLYLNMSAVIALHASIEMYRETAFPRAIQQINKLIPKLADQHMWVAAAEVFMIPDLRPEIDLANRATLSRWIENEEGDLAASSVNFALSVD</sequence>
<comment type="caution">
    <text evidence="1">The sequence shown here is derived from an EMBL/GenBank/DDBJ whole genome shotgun (WGS) entry which is preliminary data.</text>
</comment>
<dbReference type="AlphaFoldDB" id="A0A7W6JWA3"/>
<name>A0A7W6JWA3_9SPHN</name>
<dbReference type="RefSeq" id="WP_183999003.1">
    <property type="nucleotide sequence ID" value="NZ_JACIEH010000003.1"/>
</dbReference>
<gene>
    <name evidence="1" type="ORF">GGR46_003192</name>
</gene>